<dbReference type="Proteomes" id="UP000016638">
    <property type="component" value="Unassembled WGS sequence"/>
</dbReference>
<dbReference type="EMBL" id="AWEZ01000047">
    <property type="protein sequence ID" value="ERL08056.1"/>
    <property type="molecule type" value="Genomic_DNA"/>
</dbReference>
<evidence type="ECO:0000313" key="1">
    <source>
        <dbReference type="EMBL" id="ERL08056.1"/>
    </source>
</evidence>
<gene>
    <name evidence="1" type="ORF">HMPREF1316_2357</name>
</gene>
<dbReference type="AlphaFoldDB" id="U2V5Y0"/>
<comment type="caution">
    <text evidence="1">The sequence shown here is derived from an EMBL/GenBank/DDBJ whole genome shotgun (WGS) entry which is preliminary data.</text>
</comment>
<proteinExistence type="predicted"/>
<organism evidence="1 2">
    <name type="scientific">Olsenella profusa F0195</name>
    <dbReference type="NCBI Taxonomy" id="1125712"/>
    <lineage>
        <taxon>Bacteria</taxon>
        <taxon>Bacillati</taxon>
        <taxon>Actinomycetota</taxon>
        <taxon>Coriobacteriia</taxon>
        <taxon>Coriobacteriales</taxon>
        <taxon>Atopobiaceae</taxon>
        <taxon>Olsenella</taxon>
    </lineage>
</organism>
<sequence>MRHGKLTGLMSPAELMARVAADARDVAHGMRTRQSGSISVYNSDGTRTVMGPLVGGGASMATHVGDTVAPGRPTGLTASAQGLLVTASWPGTLEGGVPGDYLQTNILVDGVAVGHLTKAGSVTVRVSEGDHVVTATAEDDACADDGRAMHNISEPCTGVPVTATPIKMPESQVLIAHLTCDTVGGEPTKAAHSVGTMPPVTQGMVAYLTLTDGNVAPSPMLSIDGGDAHPIMTNGTPYAYTIPSTTMTLLWDGSVWQSCSTPVYGTTATIGDPAGANVTIDSDSVDFRTSGTSVGGTVTRDGASFNDGSLQLGSWHVDGGDGTSLRYATIGTGNTVNEFGGLYLTRGAGLGIDMRPNGSVASMLLERGNDGFESVNMYGHGLSFYRQYGSGVSRNLMSAAWESVVAGAVWYALRGFCAVVQVLNMTLQPDYAWRELGKIDGVTFELISTLPDGKAFAGMGSITDGAHIGYLYVMTDGRIMARAASGGDYSGQISVPVGNQ</sequence>
<reference evidence="1 2" key="1">
    <citation type="submission" date="2013-08" db="EMBL/GenBank/DDBJ databases">
        <authorList>
            <person name="Durkin A.S."/>
            <person name="Haft D.R."/>
            <person name="McCorrison J."/>
            <person name="Torralba M."/>
            <person name="Gillis M."/>
            <person name="Haft D.H."/>
            <person name="Methe B."/>
            <person name="Sutton G."/>
            <person name="Nelson K.E."/>
        </authorList>
    </citation>
    <scope>NUCLEOTIDE SEQUENCE [LARGE SCALE GENOMIC DNA]</scope>
    <source>
        <strain evidence="1 2">F0195</strain>
    </source>
</reference>
<name>U2V5Y0_9ACTN</name>
<accession>U2V5Y0</accession>
<dbReference type="eggNOG" id="ENOG50318EV">
    <property type="taxonomic scope" value="Bacteria"/>
</dbReference>
<dbReference type="PATRIC" id="fig|1125712.3.peg.1416"/>
<dbReference type="RefSeq" id="WP_021726331.1">
    <property type="nucleotide sequence ID" value="NZ_AWEZ01000047.1"/>
</dbReference>
<evidence type="ECO:0000313" key="2">
    <source>
        <dbReference type="Proteomes" id="UP000016638"/>
    </source>
</evidence>
<keyword evidence="2" id="KW-1185">Reference proteome</keyword>
<dbReference type="STRING" id="1125712.HMPREF1316_2357"/>
<protein>
    <submittedName>
        <fullName evidence="1">Uncharacterized protein</fullName>
    </submittedName>
</protein>
<dbReference type="OrthoDB" id="3240615at2"/>